<dbReference type="EMBL" id="PKSG01000886">
    <property type="protein sequence ID" value="POR32264.1"/>
    <property type="molecule type" value="Genomic_DNA"/>
</dbReference>
<feature type="non-terminal residue" evidence="1">
    <location>
        <position position="77"/>
    </location>
</feature>
<keyword evidence="2" id="KW-1185">Reference proteome</keyword>
<reference evidence="1 2" key="1">
    <citation type="submission" date="2018-01" db="EMBL/GenBank/DDBJ databases">
        <title>Harnessing the power of phylogenomics to disentangle the directionality and signatures of interkingdom host jumping in the parasitic fungal genus Tolypocladium.</title>
        <authorList>
            <person name="Quandt C.A."/>
            <person name="Patterson W."/>
            <person name="Spatafora J.W."/>
        </authorList>
    </citation>
    <scope>NUCLEOTIDE SEQUENCE [LARGE SCALE GENOMIC DNA]</scope>
    <source>
        <strain evidence="1 2">NRBC 100945</strain>
    </source>
</reference>
<protein>
    <submittedName>
        <fullName evidence="1">Uncharacterized protein</fullName>
    </submittedName>
</protein>
<name>A0A2S4KQ45_9HYPO</name>
<dbReference type="AlphaFoldDB" id="A0A2S4KQ45"/>
<feature type="non-terminal residue" evidence="1">
    <location>
        <position position="1"/>
    </location>
</feature>
<accession>A0A2S4KQ45</accession>
<organism evidence="1 2">
    <name type="scientific">Tolypocladium paradoxum</name>
    <dbReference type="NCBI Taxonomy" id="94208"/>
    <lineage>
        <taxon>Eukaryota</taxon>
        <taxon>Fungi</taxon>
        <taxon>Dikarya</taxon>
        <taxon>Ascomycota</taxon>
        <taxon>Pezizomycotina</taxon>
        <taxon>Sordariomycetes</taxon>
        <taxon>Hypocreomycetidae</taxon>
        <taxon>Hypocreales</taxon>
        <taxon>Ophiocordycipitaceae</taxon>
        <taxon>Tolypocladium</taxon>
    </lineage>
</organism>
<dbReference type="Proteomes" id="UP000237481">
    <property type="component" value="Unassembled WGS sequence"/>
</dbReference>
<evidence type="ECO:0000313" key="1">
    <source>
        <dbReference type="EMBL" id="POR32264.1"/>
    </source>
</evidence>
<proteinExistence type="predicted"/>
<sequence>IRTAAPPPGAIFYHSSSSEVPFALQRPSSRRLVGLRELNNRHADRVPCFVLLSCLLLSPVPRASRLPEPVLSYQLAT</sequence>
<evidence type="ECO:0000313" key="2">
    <source>
        <dbReference type="Proteomes" id="UP000237481"/>
    </source>
</evidence>
<gene>
    <name evidence="1" type="ORF">TPAR_07528</name>
</gene>
<comment type="caution">
    <text evidence="1">The sequence shown here is derived from an EMBL/GenBank/DDBJ whole genome shotgun (WGS) entry which is preliminary data.</text>
</comment>